<dbReference type="Pfam" id="PF04542">
    <property type="entry name" value="Sigma70_r2"/>
    <property type="match status" value="1"/>
</dbReference>
<dbReference type="Gene3D" id="1.10.1740.10">
    <property type="match status" value="1"/>
</dbReference>
<keyword evidence="2" id="KW-0805">Transcription regulation</keyword>
<sequence length="973" mass="103190">MPDVSSPASTGTSDPELIAATRAGDTTAYAALYERHVHAARRLARALTPDAALADDLVSETFAKLLTVLRDGKGPDLGFRPYLLRSLRNTFYDRIRRDKRIEYTDDLSAHEVGQPQPDPAIEGQDRRYAASAYSKLPERWQMVLWHTEVEEDSPADVASLLGMTANGVSALAYRARERLRQLYLQEHIADAPSPQCGWTVDRLGARVRGSLAARDVSKVDHHLDDCAACKVLFMELTEVNSGLRGVLAPVILGAAAPAYLAGASAKTAGIAFAGFFAAIWEPFRVVANWVRRIFQRLGTRNSVATGGATAAVVAGLIALALVSNDAPPPPTESALPPAEEEAAPPSEEEPEEEPDPAADPVPDPEPEPDEPIEEPTEEPVEEPPAEEQPPAEDPPAEQPPAEEPPVEEAPPANYDVHYDLAGANLVAGQGNTLPLELRESDDGGNGGGRIAPTERGTLPPDAADLSEELWTHEPVASEGNSFPPGPTTTESQGPLSPLMEPITLSDTTGINAVRAAELLNVGTSKDLFLPDPRPGDFIGPWVDPDRGSDLPPSEEDPDTIEDRPEPEPDRPYEETEPEPGERNKLRLTLEVPTGFTLTGSDASDGWECDADGALISCVRDSLEPGQGTTAQVPIGIEPQVSGYQTVTISIRGAGESQATLRVPVAPPGSAVGYASLEATGVAMAGNTLLNCLSFACQEQALLGWNDDFPMGPYVPGHGDPRPPAGRSKHAASGAHLAIPDGARVEWAGLYWAGSDNSLPDSVSFAGPSGSWLDLGSHHVRNAGPFGQAFVDVTAQVSGGGEYWVAADPDQLPGCQNVKGNGHLLDWSDWNQSSSSTCQGHSAGWGLTVVYSQPGSPQREIAVYDAPQYLSGHGLDIYLRGGGPVDVGYLLWGGSRAKTKDYMDIGGIPVGQPGNVAYSRSASALNHSNWWYTFGVDADHHTIVAPPGPQDLTVHPGNDEFALGVIALATPPED</sequence>
<dbReference type="Gene3D" id="1.10.10.10">
    <property type="entry name" value="Winged helix-like DNA-binding domain superfamily/Winged helix DNA-binding domain"/>
    <property type="match status" value="1"/>
</dbReference>
<dbReference type="InterPro" id="IPR013325">
    <property type="entry name" value="RNA_pol_sigma_r2"/>
</dbReference>
<dbReference type="PANTHER" id="PTHR43133:SF8">
    <property type="entry name" value="RNA POLYMERASE SIGMA FACTOR HI_1459-RELATED"/>
    <property type="match status" value="1"/>
</dbReference>
<accession>A0A895XQD5</accession>
<protein>
    <submittedName>
        <fullName evidence="10">Sigma-70 family RNA polymerase sigma factor</fullName>
    </submittedName>
</protein>
<dbReference type="NCBIfam" id="TIGR02937">
    <property type="entry name" value="sigma70-ECF"/>
    <property type="match status" value="1"/>
</dbReference>
<evidence type="ECO:0000256" key="1">
    <source>
        <dbReference type="ARBA" id="ARBA00010641"/>
    </source>
</evidence>
<dbReference type="KEGG" id="nav:JQS30_03070"/>
<feature type="domain" description="RNA polymerase sigma-70 region 2" evidence="8">
    <location>
        <begin position="32"/>
        <end position="100"/>
    </location>
</feature>
<dbReference type="GO" id="GO:0006352">
    <property type="term" value="P:DNA-templated transcription initiation"/>
    <property type="evidence" value="ECO:0007669"/>
    <property type="project" value="InterPro"/>
</dbReference>
<feature type="region of interest" description="Disordered" evidence="6">
    <location>
        <begin position="525"/>
        <end position="585"/>
    </location>
</feature>
<dbReference type="InterPro" id="IPR014284">
    <property type="entry name" value="RNA_pol_sigma-70_dom"/>
</dbReference>
<dbReference type="GO" id="GO:0003677">
    <property type="term" value="F:DNA binding"/>
    <property type="evidence" value="ECO:0007669"/>
    <property type="project" value="UniProtKB-KW"/>
</dbReference>
<evidence type="ECO:0000313" key="10">
    <source>
        <dbReference type="EMBL" id="QSB05922.1"/>
    </source>
</evidence>
<evidence type="ECO:0000259" key="8">
    <source>
        <dbReference type="Pfam" id="PF04542"/>
    </source>
</evidence>
<reference evidence="10" key="1">
    <citation type="submission" date="2021-02" db="EMBL/GenBank/DDBJ databases">
        <title>Natronoglycomyces albus gen. nov., sp. nov, a haloalkaliphilic actinobacterium from a soda solonchak soil.</title>
        <authorList>
            <person name="Sorokin D.Y."/>
            <person name="Khijniak T.V."/>
            <person name="Zakharycheva A.P."/>
            <person name="Boueva O.V."/>
            <person name="Ariskina E.V."/>
            <person name="Hahnke R.L."/>
            <person name="Bunk B."/>
            <person name="Sproer C."/>
            <person name="Schumann P."/>
            <person name="Evtushenko L.I."/>
            <person name="Kublanov I.V."/>
        </authorList>
    </citation>
    <scope>NUCLEOTIDE SEQUENCE</scope>
    <source>
        <strain evidence="10">DSM 106290</strain>
    </source>
</reference>
<dbReference type="Proteomes" id="UP000662939">
    <property type="component" value="Chromosome"/>
</dbReference>
<dbReference type="InterPro" id="IPR007627">
    <property type="entry name" value="RNA_pol_sigma70_r2"/>
</dbReference>
<evidence type="ECO:0000256" key="5">
    <source>
        <dbReference type="ARBA" id="ARBA00023163"/>
    </source>
</evidence>
<evidence type="ECO:0000256" key="4">
    <source>
        <dbReference type="ARBA" id="ARBA00023125"/>
    </source>
</evidence>
<feature type="compositionally biased region" description="Pro residues" evidence="6">
    <location>
        <begin position="391"/>
        <end position="403"/>
    </location>
</feature>
<evidence type="ECO:0000256" key="3">
    <source>
        <dbReference type="ARBA" id="ARBA00023082"/>
    </source>
</evidence>
<dbReference type="PANTHER" id="PTHR43133">
    <property type="entry name" value="RNA POLYMERASE ECF-TYPE SIGMA FACTO"/>
    <property type="match status" value="1"/>
</dbReference>
<dbReference type="Pfam" id="PF13490">
    <property type="entry name" value="zf-HC2"/>
    <property type="match status" value="1"/>
</dbReference>
<dbReference type="SUPFAM" id="SSF88659">
    <property type="entry name" value="Sigma3 and sigma4 domains of RNA polymerase sigma factors"/>
    <property type="match status" value="1"/>
</dbReference>
<dbReference type="SUPFAM" id="SSF88946">
    <property type="entry name" value="Sigma2 domain of RNA polymerase sigma factors"/>
    <property type="match status" value="1"/>
</dbReference>
<feature type="region of interest" description="Disordered" evidence="6">
    <location>
        <begin position="431"/>
        <end position="503"/>
    </location>
</feature>
<feature type="region of interest" description="Disordered" evidence="6">
    <location>
        <begin position="326"/>
        <end position="417"/>
    </location>
</feature>
<keyword evidence="7" id="KW-0812">Transmembrane</keyword>
<dbReference type="GO" id="GO:0016987">
    <property type="term" value="F:sigma factor activity"/>
    <property type="evidence" value="ECO:0007669"/>
    <property type="project" value="UniProtKB-KW"/>
</dbReference>
<evidence type="ECO:0000313" key="11">
    <source>
        <dbReference type="Proteomes" id="UP000662939"/>
    </source>
</evidence>
<feature type="domain" description="Putative zinc-finger" evidence="9">
    <location>
        <begin position="196"/>
        <end position="229"/>
    </location>
</feature>
<keyword evidence="7" id="KW-1133">Transmembrane helix</keyword>
<dbReference type="InterPro" id="IPR013324">
    <property type="entry name" value="RNA_pol_sigma_r3/r4-like"/>
</dbReference>
<feature type="transmembrane region" description="Helical" evidence="7">
    <location>
        <begin position="302"/>
        <end position="322"/>
    </location>
</feature>
<dbReference type="EMBL" id="CP070496">
    <property type="protein sequence ID" value="QSB05922.1"/>
    <property type="molecule type" value="Genomic_DNA"/>
</dbReference>
<keyword evidence="3" id="KW-0731">Sigma factor</keyword>
<evidence type="ECO:0000256" key="2">
    <source>
        <dbReference type="ARBA" id="ARBA00023015"/>
    </source>
</evidence>
<keyword evidence="5" id="KW-0804">Transcription</keyword>
<feature type="compositionally biased region" description="Basic and acidic residues" evidence="6">
    <location>
        <begin position="560"/>
        <end position="584"/>
    </location>
</feature>
<keyword evidence="4" id="KW-0238">DNA-binding</keyword>
<dbReference type="RefSeq" id="WP_213171933.1">
    <property type="nucleotide sequence ID" value="NZ_CP070496.1"/>
</dbReference>
<keyword evidence="11" id="KW-1185">Reference proteome</keyword>
<feature type="compositionally biased region" description="Acidic residues" evidence="6">
    <location>
        <begin position="338"/>
        <end position="385"/>
    </location>
</feature>
<organism evidence="10 11">
    <name type="scientific">Natronoglycomyces albus</name>
    <dbReference type="NCBI Taxonomy" id="2811108"/>
    <lineage>
        <taxon>Bacteria</taxon>
        <taxon>Bacillati</taxon>
        <taxon>Actinomycetota</taxon>
        <taxon>Actinomycetes</taxon>
        <taxon>Glycomycetales</taxon>
        <taxon>Glycomycetaceae</taxon>
        <taxon>Natronoglycomyces</taxon>
    </lineage>
</organism>
<evidence type="ECO:0000256" key="6">
    <source>
        <dbReference type="SAM" id="MobiDB-lite"/>
    </source>
</evidence>
<feature type="transmembrane region" description="Helical" evidence="7">
    <location>
        <begin position="268"/>
        <end position="290"/>
    </location>
</feature>
<gene>
    <name evidence="10" type="ORF">JQS30_03070</name>
</gene>
<comment type="similarity">
    <text evidence="1">Belongs to the sigma-70 factor family. ECF subfamily.</text>
</comment>
<evidence type="ECO:0000259" key="9">
    <source>
        <dbReference type="Pfam" id="PF13490"/>
    </source>
</evidence>
<proteinExistence type="inferred from homology"/>
<dbReference type="InterPro" id="IPR036388">
    <property type="entry name" value="WH-like_DNA-bd_sf"/>
</dbReference>
<dbReference type="AlphaFoldDB" id="A0A895XQD5"/>
<name>A0A895XQD5_9ACTN</name>
<evidence type="ECO:0000256" key="7">
    <source>
        <dbReference type="SAM" id="Phobius"/>
    </source>
</evidence>
<dbReference type="InterPro" id="IPR027383">
    <property type="entry name" value="Znf_put"/>
</dbReference>
<dbReference type="InterPro" id="IPR039425">
    <property type="entry name" value="RNA_pol_sigma-70-like"/>
</dbReference>
<keyword evidence="7" id="KW-0472">Membrane</keyword>